<evidence type="ECO:0000259" key="4">
    <source>
        <dbReference type="Pfam" id="PF05175"/>
    </source>
</evidence>
<evidence type="ECO:0000313" key="6">
    <source>
        <dbReference type="Proteomes" id="UP000268727"/>
    </source>
</evidence>
<dbReference type="NCBIfam" id="TIGR00537">
    <property type="entry name" value="hemK_rel_arch"/>
    <property type="match status" value="1"/>
</dbReference>
<dbReference type="OrthoDB" id="8746524at2"/>
<dbReference type="PANTHER" id="PTHR45875">
    <property type="entry name" value="METHYLTRANSFERASE N6AMT1"/>
    <property type="match status" value="1"/>
</dbReference>
<feature type="domain" description="Methyltransferase small" evidence="4">
    <location>
        <begin position="15"/>
        <end position="106"/>
    </location>
</feature>
<dbReference type="Pfam" id="PF05175">
    <property type="entry name" value="MTS"/>
    <property type="match status" value="1"/>
</dbReference>
<evidence type="ECO:0000256" key="2">
    <source>
        <dbReference type="ARBA" id="ARBA00022679"/>
    </source>
</evidence>
<dbReference type="GO" id="GO:0008276">
    <property type="term" value="F:protein methyltransferase activity"/>
    <property type="evidence" value="ECO:0007669"/>
    <property type="project" value="TreeGrafter"/>
</dbReference>
<dbReference type="CDD" id="cd02440">
    <property type="entry name" value="AdoMet_MTases"/>
    <property type="match status" value="1"/>
</dbReference>
<dbReference type="GO" id="GO:0008757">
    <property type="term" value="F:S-adenosylmethionine-dependent methyltransferase activity"/>
    <property type="evidence" value="ECO:0007669"/>
    <property type="project" value="TreeGrafter"/>
</dbReference>
<dbReference type="SUPFAM" id="SSF53335">
    <property type="entry name" value="S-adenosyl-L-methionine-dependent methyltransferases"/>
    <property type="match status" value="1"/>
</dbReference>
<keyword evidence="2 5" id="KW-0808">Transferase</keyword>
<dbReference type="Gene3D" id="3.40.50.150">
    <property type="entry name" value="Vaccinia Virus protein VP39"/>
    <property type="match status" value="1"/>
</dbReference>
<evidence type="ECO:0000256" key="3">
    <source>
        <dbReference type="ARBA" id="ARBA00022691"/>
    </source>
</evidence>
<evidence type="ECO:0000313" key="5">
    <source>
        <dbReference type="EMBL" id="ROP35474.1"/>
    </source>
</evidence>
<dbReference type="InterPro" id="IPR052190">
    <property type="entry name" value="Euk-Arch_PrmC-MTase"/>
</dbReference>
<accession>A0A3N1GYX1</accession>
<dbReference type="RefSeq" id="WP_123741611.1">
    <property type="nucleotide sequence ID" value="NZ_RJKM01000001.1"/>
</dbReference>
<keyword evidence="3" id="KW-0949">S-adenosyl-L-methionine</keyword>
<keyword evidence="6" id="KW-1185">Reference proteome</keyword>
<proteinExistence type="predicted"/>
<dbReference type="PANTHER" id="PTHR45875:SF1">
    <property type="entry name" value="METHYLTRANSFERASE N6AMT1"/>
    <property type="match status" value="1"/>
</dbReference>
<protein>
    <submittedName>
        <fullName evidence="5">Release factor glutamine methyltransferase</fullName>
    </submittedName>
</protein>
<evidence type="ECO:0000256" key="1">
    <source>
        <dbReference type="ARBA" id="ARBA00022603"/>
    </source>
</evidence>
<reference evidence="5 6" key="1">
    <citation type="submission" date="2018-11" db="EMBL/GenBank/DDBJ databases">
        <title>Sequencing the genomes of 1000 actinobacteria strains.</title>
        <authorList>
            <person name="Klenk H.-P."/>
        </authorList>
    </citation>
    <scope>NUCLEOTIDE SEQUENCE [LARGE SCALE GENOMIC DNA]</scope>
    <source>
        <strain evidence="5 6">DSM 44231</strain>
    </source>
</reference>
<dbReference type="InterPro" id="IPR029063">
    <property type="entry name" value="SAM-dependent_MTases_sf"/>
</dbReference>
<dbReference type="InterPro" id="IPR007848">
    <property type="entry name" value="Small_mtfrase_dom"/>
</dbReference>
<gene>
    <name evidence="5" type="ORF">EDD40_0703</name>
</gene>
<comment type="caution">
    <text evidence="5">The sequence shown here is derived from an EMBL/GenBank/DDBJ whole genome shotgun (WGS) entry which is preliminary data.</text>
</comment>
<sequence>MWLMRPPGVYRPQEDTWLMAEALREAGIPRGGRVLDVCTGTGALAVASGLAGAAEVTAVDLSRRALLATWVNARSRGMRVRVRRGDFGDLVGRDEFDVVTANPPYVPSVDVPDRGAARAWDAGLDGRSVLDRLCAVMPLLLADKGMGLVVHSALCDPEVTLRQLRGGGLKASVVARRTVPFGPVMRGRAEWLARRGLIDHGQEHEELVVIRADAA</sequence>
<dbReference type="GO" id="GO:0032259">
    <property type="term" value="P:methylation"/>
    <property type="evidence" value="ECO:0007669"/>
    <property type="project" value="UniProtKB-KW"/>
</dbReference>
<dbReference type="InterPro" id="IPR004557">
    <property type="entry name" value="PrmC-related"/>
</dbReference>
<dbReference type="AlphaFoldDB" id="A0A3N1GYX1"/>
<organism evidence="5 6">
    <name type="scientific">Saccharothrix texasensis</name>
    <dbReference type="NCBI Taxonomy" id="103734"/>
    <lineage>
        <taxon>Bacteria</taxon>
        <taxon>Bacillati</taxon>
        <taxon>Actinomycetota</taxon>
        <taxon>Actinomycetes</taxon>
        <taxon>Pseudonocardiales</taxon>
        <taxon>Pseudonocardiaceae</taxon>
        <taxon>Saccharothrix</taxon>
    </lineage>
</organism>
<name>A0A3N1GYX1_9PSEU</name>
<keyword evidence="1 5" id="KW-0489">Methyltransferase</keyword>
<dbReference type="Proteomes" id="UP000268727">
    <property type="component" value="Unassembled WGS sequence"/>
</dbReference>
<dbReference type="EMBL" id="RJKM01000001">
    <property type="protein sequence ID" value="ROP35474.1"/>
    <property type="molecule type" value="Genomic_DNA"/>
</dbReference>
<dbReference type="GO" id="GO:0035657">
    <property type="term" value="C:eRF1 methyltransferase complex"/>
    <property type="evidence" value="ECO:0007669"/>
    <property type="project" value="TreeGrafter"/>
</dbReference>